<dbReference type="OMA" id="STILNDW"/>
<dbReference type="EMBL" id="CM002292">
    <property type="protein sequence ID" value="ESW21499.1"/>
    <property type="molecule type" value="Genomic_DNA"/>
</dbReference>
<sequence>MQMDMWNVGGTSLSRHEEPIIRNIVDDISEDEDNYDFDLDDEDQFNRSSQYISSGSQSGHNIDCDLNEHISFMSKEETLNAIKRYHIDNSYKFVVVESKPDRYVARWLEAVKESNSGTIVQYIASPCMVDGVQDNSCYTLDHVFWSFKPCINGFNFCKPIVQVDGTFLTGRYRGTLLTATAQDGNRNIFPLTFAIPNLCMITDRGTSIISALQSEEVGWEGEDLVSVYCIRHIASNFNKKILKFMRSEFKQAFFWIDRIQLEKWTQAYDGGKRYGHMTTNLAECINFVLNGACSLLISALVKATFEKIKTWFVERVFKIDTMLRACHNYSEDITTLLRKNQQHSTILNDWWCDSGHFQALRLPCRHVTAVCSSCHLQMMTFIDPVYNLHTIRKAYQIEFHPVRNEDYWSTYTGPNFIPEPHMQRKNLGRPITTRLHNEMDQSIQNKTKKCSYCRNEGHNREKLSI</sequence>
<dbReference type="Proteomes" id="UP000000226">
    <property type="component" value="Chromosome 5"/>
</dbReference>
<dbReference type="OrthoDB" id="1428231at2759"/>
<keyword evidence="2" id="KW-1185">Reference proteome</keyword>
<evidence type="ECO:0000313" key="2">
    <source>
        <dbReference type="Proteomes" id="UP000000226"/>
    </source>
</evidence>
<gene>
    <name evidence="1" type="ORF">PHAVU_005G075900g</name>
</gene>
<dbReference type="PANTHER" id="PTHR31973">
    <property type="entry name" value="POLYPROTEIN, PUTATIVE-RELATED"/>
    <property type="match status" value="1"/>
</dbReference>
<evidence type="ECO:0000313" key="1">
    <source>
        <dbReference type="EMBL" id="ESW21499.1"/>
    </source>
</evidence>
<dbReference type="Gramene" id="ESW21499">
    <property type="protein sequence ID" value="ESW21499"/>
    <property type="gene ID" value="PHAVU_005G075900g"/>
</dbReference>
<accession>V7BU62</accession>
<name>V7BU62_PHAVU</name>
<evidence type="ECO:0008006" key="3">
    <source>
        <dbReference type="Google" id="ProtNLM"/>
    </source>
</evidence>
<reference evidence="2" key="1">
    <citation type="journal article" date="2014" name="Nat. Genet.">
        <title>A reference genome for common bean and genome-wide analysis of dual domestications.</title>
        <authorList>
            <person name="Schmutz J."/>
            <person name="McClean P.E."/>
            <person name="Mamidi S."/>
            <person name="Wu G.A."/>
            <person name="Cannon S.B."/>
            <person name="Grimwood J."/>
            <person name="Jenkins J."/>
            <person name="Shu S."/>
            <person name="Song Q."/>
            <person name="Chavarro C."/>
            <person name="Torres-Torres M."/>
            <person name="Geffroy V."/>
            <person name="Moghaddam S.M."/>
            <person name="Gao D."/>
            <person name="Abernathy B."/>
            <person name="Barry K."/>
            <person name="Blair M."/>
            <person name="Brick M.A."/>
            <person name="Chovatia M."/>
            <person name="Gepts P."/>
            <person name="Goodstein D.M."/>
            <person name="Gonzales M."/>
            <person name="Hellsten U."/>
            <person name="Hyten D.L."/>
            <person name="Jia G."/>
            <person name="Kelly J.D."/>
            <person name="Kudrna D."/>
            <person name="Lee R."/>
            <person name="Richard M.M."/>
            <person name="Miklas P.N."/>
            <person name="Osorno J.M."/>
            <person name="Rodrigues J."/>
            <person name="Thareau V."/>
            <person name="Urrea C.A."/>
            <person name="Wang M."/>
            <person name="Yu Y."/>
            <person name="Zhang M."/>
            <person name="Wing R.A."/>
            <person name="Cregan P.B."/>
            <person name="Rokhsar D.S."/>
            <person name="Jackson S.A."/>
        </authorList>
    </citation>
    <scope>NUCLEOTIDE SEQUENCE [LARGE SCALE GENOMIC DNA]</scope>
    <source>
        <strain evidence="2">cv. G19833</strain>
    </source>
</reference>
<dbReference type="STRING" id="3885.V7BU62"/>
<dbReference type="PANTHER" id="PTHR31973:SF195">
    <property type="entry name" value="MUDR FAMILY TRANSPOSASE"/>
    <property type="match status" value="1"/>
</dbReference>
<dbReference type="AlphaFoldDB" id="V7BU62"/>
<organism evidence="1 2">
    <name type="scientific">Phaseolus vulgaris</name>
    <name type="common">Kidney bean</name>
    <name type="synonym">French bean</name>
    <dbReference type="NCBI Taxonomy" id="3885"/>
    <lineage>
        <taxon>Eukaryota</taxon>
        <taxon>Viridiplantae</taxon>
        <taxon>Streptophyta</taxon>
        <taxon>Embryophyta</taxon>
        <taxon>Tracheophyta</taxon>
        <taxon>Spermatophyta</taxon>
        <taxon>Magnoliopsida</taxon>
        <taxon>eudicotyledons</taxon>
        <taxon>Gunneridae</taxon>
        <taxon>Pentapetalae</taxon>
        <taxon>rosids</taxon>
        <taxon>fabids</taxon>
        <taxon>Fabales</taxon>
        <taxon>Fabaceae</taxon>
        <taxon>Papilionoideae</taxon>
        <taxon>50 kb inversion clade</taxon>
        <taxon>NPAAA clade</taxon>
        <taxon>indigoferoid/millettioid clade</taxon>
        <taxon>Phaseoleae</taxon>
        <taxon>Phaseolus</taxon>
    </lineage>
</organism>
<proteinExistence type="predicted"/>
<protein>
    <recommendedName>
        <fullName evidence="3">SWIM-type domain-containing protein</fullName>
    </recommendedName>
</protein>